<evidence type="ECO:0000313" key="1">
    <source>
        <dbReference type="EMBL" id="CAA0384386.1"/>
    </source>
</evidence>
<name>A0A5S9XHN7_ARATH</name>
<dbReference type="ExpressionAtlas" id="A0A5S9XHN7">
    <property type="expression patterns" value="baseline"/>
</dbReference>
<proteinExistence type="predicted"/>
<sequence length="222" mass="25155">MTFSSKLKSFRSRYFSLHEKDKDKALMKQKLLNPLSSSSPNYDEMIQENFKPHWIIGIDPNFSGALAVLKFDDKGSCFAQVYDTPQLEVVVQNIRTRSFNEKSMLELIRSLDVPSGTKAFVAKYIHPENAITAYNDGHGCGLWTGILLTSSISVIYVTPTWEKHFNLSIWRLDGGRKLALEMFPSLKLTTKIDDNARANALLIAAYGHATSDTRYYSFSQIK</sequence>
<gene>
    <name evidence="1" type="ORF">C24_LOCUS14574</name>
</gene>
<dbReference type="EMBL" id="CACSHJ010000089">
    <property type="protein sequence ID" value="CAA0384386.1"/>
    <property type="molecule type" value="Genomic_DNA"/>
</dbReference>
<dbReference type="GO" id="GO:0008821">
    <property type="term" value="F:crossover junction DNA endonuclease activity"/>
    <property type="evidence" value="ECO:0007669"/>
    <property type="project" value="InterPro"/>
</dbReference>
<protein>
    <submittedName>
        <fullName evidence="1">Uncharacterized protein</fullName>
    </submittedName>
</protein>
<dbReference type="AlphaFoldDB" id="A0A5S9XHN7"/>
<dbReference type="Proteomes" id="UP000434276">
    <property type="component" value="Unassembled WGS sequence"/>
</dbReference>
<dbReference type="CDD" id="cd22992">
    <property type="entry name" value="MOC1"/>
    <property type="match status" value="1"/>
</dbReference>
<reference evidence="1 2" key="1">
    <citation type="submission" date="2019-12" db="EMBL/GenBank/DDBJ databases">
        <authorList>
            <person name="Jiao W.-B."/>
            <person name="Schneeberger K."/>
        </authorList>
    </citation>
    <scope>NUCLEOTIDE SEQUENCE [LARGE SCALE GENOMIC DNA]</scope>
    <source>
        <strain evidence="2">cv. C24</strain>
    </source>
</reference>
<evidence type="ECO:0000313" key="2">
    <source>
        <dbReference type="Proteomes" id="UP000434276"/>
    </source>
</evidence>
<dbReference type="PANTHER" id="PTHR36015">
    <property type="entry name" value="HOLLIDAY JUNCTION RESOLVASE MOC1, CHLOROPLASTIC-RELATED"/>
    <property type="match status" value="1"/>
</dbReference>
<dbReference type="InterPro" id="IPR045290">
    <property type="entry name" value="MOC1-like"/>
</dbReference>
<organism evidence="1 2">
    <name type="scientific">Arabidopsis thaliana</name>
    <name type="common">Mouse-ear cress</name>
    <dbReference type="NCBI Taxonomy" id="3702"/>
    <lineage>
        <taxon>Eukaryota</taxon>
        <taxon>Viridiplantae</taxon>
        <taxon>Streptophyta</taxon>
        <taxon>Embryophyta</taxon>
        <taxon>Tracheophyta</taxon>
        <taxon>Spermatophyta</taxon>
        <taxon>Magnoliopsida</taxon>
        <taxon>eudicotyledons</taxon>
        <taxon>Gunneridae</taxon>
        <taxon>Pentapetalae</taxon>
        <taxon>rosids</taxon>
        <taxon>malvids</taxon>
        <taxon>Brassicales</taxon>
        <taxon>Brassicaceae</taxon>
        <taxon>Camelineae</taxon>
        <taxon>Arabidopsis</taxon>
    </lineage>
</organism>
<dbReference type="PANTHER" id="PTHR36015:SF6">
    <property type="entry name" value="HOLLIDAY JUNCTION RESOLVASE MOC1, CHLOROPLASTIC-RELATED"/>
    <property type="match status" value="1"/>
</dbReference>
<dbReference type="OrthoDB" id="1101908at2759"/>
<accession>A0A5S9XHN7</accession>